<gene>
    <name evidence="2" type="ORF">EVAR_58871_1</name>
</gene>
<keyword evidence="3" id="KW-1185">Reference proteome</keyword>
<feature type="compositionally biased region" description="Low complexity" evidence="1">
    <location>
        <begin position="224"/>
        <end position="237"/>
    </location>
</feature>
<proteinExistence type="predicted"/>
<accession>A0A4C1YA36</accession>
<dbReference type="EMBL" id="BGZK01001120">
    <property type="protein sequence ID" value="GBP71774.1"/>
    <property type="molecule type" value="Genomic_DNA"/>
</dbReference>
<dbReference type="STRING" id="151549.A0A4C1YA36"/>
<feature type="region of interest" description="Disordered" evidence="1">
    <location>
        <begin position="220"/>
        <end position="287"/>
    </location>
</feature>
<comment type="caution">
    <text evidence="2">The sequence shown here is derived from an EMBL/GenBank/DDBJ whole genome shotgun (WGS) entry which is preliminary data.</text>
</comment>
<sequence>MFLTCAEKTLPFARGSVRVTELIPVPYVSIDCDLNPDYDRGVAFDSEAGLDLRQYALLVVRAGLGLPVTAVTNSVTASYSEGLTVDPTACGQNSNPVLIDSKTRLLTADLQLGVCIINKYKTAIPSSVSLFECCNISSAKMVPLSVTLAFLLTTSCICQETEVSHDQYSQLGYDPQEILARIFSYDNSTEYRQAGYGVGNFEDNQNVNVPSNEQGYGFVNFEGQPPQNDNQNNYDNNLVSFQDQNHAPGVNQIPNSLPHQKRKKRRRKPRLQRLPGSGYGLQHPISNNVMNDPFGQSSYGYPQIPNGVYHRPPYQSKPSSLAEQAFARIASALESVARYDDYQCVPRLLCEAAGGGASKNGAAQSSLLPSVIGIQPLIMLLGAYSGISSSPLFVFGRAVFLGVTSKENNGVCRYAYPLCPTDPEKLVEYLNNYNGGFFRFFNEPSSMYPQSEFNGQASLQQFYSQLSSTPHQTQVFSNQQQNIQGPGDFSGHYGFHQSNINLPLSGLYDNRFQSGYGFPQNYGLNYPYNTYNGHYKNNKDGNSKEKIEKRIQNNPSVSFINVKQENRGEPVKWIFPESSTYTHDISENNLRTGRILKFPEETGTENHPIIANANSKTKSFTFPG</sequence>
<evidence type="ECO:0000313" key="2">
    <source>
        <dbReference type="EMBL" id="GBP71774.1"/>
    </source>
</evidence>
<protein>
    <submittedName>
        <fullName evidence="2">Uncharacterized protein</fullName>
    </submittedName>
</protein>
<dbReference type="Proteomes" id="UP000299102">
    <property type="component" value="Unassembled WGS sequence"/>
</dbReference>
<reference evidence="2 3" key="1">
    <citation type="journal article" date="2019" name="Commun. Biol.">
        <title>The bagworm genome reveals a unique fibroin gene that provides high tensile strength.</title>
        <authorList>
            <person name="Kono N."/>
            <person name="Nakamura H."/>
            <person name="Ohtoshi R."/>
            <person name="Tomita M."/>
            <person name="Numata K."/>
            <person name="Arakawa K."/>
        </authorList>
    </citation>
    <scope>NUCLEOTIDE SEQUENCE [LARGE SCALE GENOMIC DNA]</scope>
</reference>
<organism evidence="2 3">
    <name type="scientific">Eumeta variegata</name>
    <name type="common">Bagworm moth</name>
    <name type="synonym">Eumeta japonica</name>
    <dbReference type="NCBI Taxonomy" id="151549"/>
    <lineage>
        <taxon>Eukaryota</taxon>
        <taxon>Metazoa</taxon>
        <taxon>Ecdysozoa</taxon>
        <taxon>Arthropoda</taxon>
        <taxon>Hexapoda</taxon>
        <taxon>Insecta</taxon>
        <taxon>Pterygota</taxon>
        <taxon>Neoptera</taxon>
        <taxon>Endopterygota</taxon>
        <taxon>Lepidoptera</taxon>
        <taxon>Glossata</taxon>
        <taxon>Ditrysia</taxon>
        <taxon>Tineoidea</taxon>
        <taxon>Psychidae</taxon>
        <taxon>Oiketicinae</taxon>
        <taxon>Eumeta</taxon>
    </lineage>
</organism>
<evidence type="ECO:0000256" key="1">
    <source>
        <dbReference type="SAM" id="MobiDB-lite"/>
    </source>
</evidence>
<evidence type="ECO:0000313" key="3">
    <source>
        <dbReference type="Proteomes" id="UP000299102"/>
    </source>
</evidence>
<name>A0A4C1YA36_EUMVA</name>
<dbReference type="OrthoDB" id="8196075at2759"/>
<dbReference type="AlphaFoldDB" id="A0A4C1YA36"/>
<feature type="compositionally biased region" description="Basic residues" evidence="1">
    <location>
        <begin position="259"/>
        <end position="271"/>
    </location>
</feature>